<reference evidence="4 7" key="2">
    <citation type="submission" date="2011-04" db="EMBL/GenBank/DDBJ databases">
        <title>The complete genome of Selenomonas sputigena DSM 20758.</title>
        <authorList>
            <consortium name="US DOE Joint Genome Institute (JGI-PGF)"/>
            <person name="Lucas S."/>
            <person name="Copeland A."/>
            <person name="Lapidus A."/>
            <person name="Bruce D."/>
            <person name="Goodwin L."/>
            <person name="Pitluck S."/>
            <person name="Peters L."/>
            <person name="Kyrpides N."/>
            <person name="Mavromatis K."/>
            <person name="Ivanova N."/>
            <person name="Ovchinnikova G."/>
            <person name="Teshima H."/>
            <person name="Detter J.C."/>
            <person name="Tapia R."/>
            <person name="Han C."/>
            <person name="Land M."/>
            <person name="Hauser L."/>
            <person name="Markowitz V."/>
            <person name="Cheng J.-F."/>
            <person name="Hugenholtz P."/>
            <person name="Woyke T."/>
            <person name="Wu D."/>
            <person name="Gronow S."/>
            <person name="Wellnitz S."/>
            <person name="Schneider S."/>
            <person name="Klenk H.-P."/>
            <person name="Eisen J.A."/>
        </authorList>
    </citation>
    <scope>NUCLEOTIDE SEQUENCE [LARGE SCALE GENOMIC DNA]</scope>
    <source>
        <strain evidence="4">ATCC 35185</strain>
        <strain evidence="7">ATCC 35185 / DSM 20758 / VPI D19B-28</strain>
    </source>
</reference>
<dbReference type="EMBL" id="CP002637">
    <property type="protein sequence ID" value="AEC00073.1"/>
    <property type="molecule type" value="Genomic_DNA"/>
</dbReference>
<dbReference type="Proteomes" id="UP000011124">
    <property type="component" value="Chromosome"/>
</dbReference>
<dbReference type="GO" id="GO:0008658">
    <property type="term" value="F:penicillin binding"/>
    <property type="evidence" value="ECO:0007669"/>
    <property type="project" value="InterPro"/>
</dbReference>
<dbReference type="InterPro" id="IPR001460">
    <property type="entry name" value="PCN-bd_Tpept"/>
</dbReference>
<dbReference type="KEGG" id="ssg:Selsp_1113"/>
<dbReference type="eggNOG" id="COG0768">
    <property type="taxonomic scope" value="Bacteria"/>
</dbReference>
<dbReference type="Gene3D" id="3.90.1310.10">
    <property type="entry name" value="Penicillin-binding protein 2a (Domain 2)"/>
    <property type="match status" value="1"/>
</dbReference>
<gene>
    <name evidence="4" type="ordered locus">Selsp_1113</name>
    <name evidence="5" type="ORF">SELSPUOL_01133</name>
</gene>
<dbReference type="InterPro" id="IPR050515">
    <property type="entry name" value="Beta-lactam/transpept"/>
</dbReference>
<dbReference type="HOGENOM" id="CLU_009289_1_0_9"/>
<keyword evidence="1" id="KW-0472">Membrane</keyword>
<dbReference type="RefSeq" id="WP_006192404.1">
    <property type="nucleotide sequence ID" value="NC_015437.1"/>
</dbReference>
<dbReference type="InterPro" id="IPR054120">
    <property type="entry name" value="PBPA_dimer"/>
</dbReference>
<evidence type="ECO:0000259" key="2">
    <source>
        <dbReference type="Pfam" id="PF00905"/>
    </source>
</evidence>
<dbReference type="GO" id="GO:0071972">
    <property type="term" value="F:peptidoglycan L,D-transpeptidase activity"/>
    <property type="evidence" value="ECO:0007669"/>
    <property type="project" value="TreeGrafter"/>
</dbReference>
<dbReference type="SUPFAM" id="SSF56519">
    <property type="entry name" value="Penicillin binding protein dimerisation domain"/>
    <property type="match status" value="1"/>
</dbReference>
<reference evidence="5 6" key="1">
    <citation type="submission" date="2009-09" db="EMBL/GenBank/DDBJ databases">
        <authorList>
            <person name="Weinstock G."/>
            <person name="Sodergren E."/>
            <person name="Clifton S."/>
            <person name="Fulton L."/>
            <person name="Fulton B."/>
            <person name="Courtney L."/>
            <person name="Fronick C."/>
            <person name="Harrison M."/>
            <person name="Strong C."/>
            <person name="Farmer C."/>
            <person name="Delahaunty K."/>
            <person name="Markovic C."/>
            <person name="Hall O."/>
            <person name="Minx P."/>
            <person name="Tomlinson C."/>
            <person name="Mitreva M."/>
            <person name="Nelson J."/>
            <person name="Hou S."/>
            <person name="Wollam A."/>
            <person name="Pepin K.H."/>
            <person name="Johnson M."/>
            <person name="Bhonagiri V."/>
            <person name="Nash W.E."/>
            <person name="Warren W."/>
            <person name="Chinwalla A."/>
            <person name="Mardis E.R."/>
            <person name="Wilson R.K."/>
        </authorList>
    </citation>
    <scope>NUCLEOTIDE SEQUENCE [LARGE SCALE GENOMIC DNA]</scope>
    <source>
        <strain evidence="5">ATCC 35185</strain>
        <strain evidence="6">ATCC 35185 / DSM 20758 / VPI D19B-28</strain>
    </source>
</reference>
<dbReference type="PROSITE" id="PS51257">
    <property type="entry name" value="PROKAR_LIPOPROTEIN"/>
    <property type="match status" value="1"/>
</dbReference>
<dbReference type="EC" id="2.4.1.129" evidence="4"/>
<organism evidence="5 6">
    <name type="scientific">Selenomonas sputigena (strain ATCC 35185 / DSM 20758 / CCUG 44933 / VPI D19B-28)</name>
    <dbReference type="NCBI Taxonomy" id="546271"/>
    <lineage>
        <taxon>Bacteria</taxon>
        <taxon>Bacillati</taxon>
        <taxon>Bacillota</taxon>
        <taxon>Negativicutes</taxon>
        <taxon>Selenomonadales</taxon>
        <taxon>Selenomonadaceae</taxon>
        <taxon>Selenomonas</taxon>
    </lineage>
</organism>
<dbReference type="GO" id="GO:0005886">
    <property type="term" value="C:plasma membrane"/>
    <property type="evidence" value="ECO:0007669"/>
    <property type="project" value="TreeGrafter"/>
</dbReference>
<dbReference type="STRING" id="546271.Selsp_1113"/>
<evidence type="ECO:0000259" key="3">
    <source>
        <dbReference type="Pfam" id="PF21922"/>
    </source>
</evidence>
<evidence type="ECO:0000313" key="6">
    <source>
        <dbReference type="Proteomes" id="UP000003505"/>
    </source>
</evidence>
<dbReference type="Pfam" id="PF00905">
    <property type="entry name" value="Transpeptidase"/>
    <property type="match status" value="1"/>
</dbReference>
<dbReference type="SUPFAM" id="SSF56601">
    <property type="entry name" value="beta-lactamase/transpeptidase-like"/>
    <property type="match status" value="1"/>
</dbReference>
<evidence type="ECO:0000256" key="1">
    <source>
        <dbReference type="SAM" id="Phobius"/>
    </source>
</evidence>
<dbReference type="InterPro" id="IPR012338">
    <property type="entry name" value="Beta-lactam/transpept-like"/>
</dbReference>
<dbReference type="EMBL" id="ACKP02000016">
    <property type="protein sequence ID" value="EEX77430.1"/>
    <property type="molecule type" value="Genomic_DNA"/>
</dbReference>
<keyword evidence="4" id="KW-0328">Glycosyltransferase</keyword>
<proteinExistence type="predicted"/>
<evidence type="ECO:0000313" key="7">
    <source>
        <dbReference type="Proteomes" id="UP000011124"/>
    </source>
</evidence>
<accession>C9LUJ7</accession>
<keyword evidence="7" id="KW-1185">Reference proteome</keyword>
<dbReference type="OrthoDB" id="9770103at2"/>
<name>C9LUJ7_SELS3</name>
<evidence type="ECO:0000313" key="4">
    <source>
        <dbReference type="EMBL" id="AEC00073.1"/>
    </source>
</evidence>
<feature type="transmembrane region" description="Helical" evidence="1">
    <location>
        <begin position="9"/>
        <end position="30"/>
    </location>
</feature>
<dbReference type="Proteomes" id="UP000003505">
    <property type="component" value="Unassembled WGS sequence"/>
</dbReference>
<dbReference type="GO" id="GO:0016757">
    <property type="term" value="F:glycosyltransferase activity"/>
    <property type="evidence" value="ECO:0007669"/>
    <property type="project" value="UniProtKB-KW"/>
</dbReference>
<protein>
    <submittedName>
        <fullName evidence="5">Penicillin-binding protein, transpeptidase domain protein</fullName>
    </submittedName>
    <submittedName>
        <fullName evidence="4">Peptidoglycan glycosyltransferase</fullName>
        <ecNumber evidence="4">2.4.1.129</ecNumber>
    </submittedName>
</protein>
<dbReference type="AlphaFoldDB" id="C9LUJ7"/>
<dbReference type="Pfam" id="PF21922">
    <property type="entry name" value="PBP_dimer_2"/>
    <property type="match status" value="1"/>
</dbReference>
<keyword evidence="4" id="KW-0808">Transferase</keyword>
<evidence type="ECO:0000313" key="5">
    <source>
        <dbReference type="EMBL" id="EEX77430.1"/>
    </source>
</evidence>
<sequence length="464" mass="49730">MVERNNTRYILRTAIILLLAFSCLALYVVYLQVWEADRLAEHPLNRRAALAEDSVLRGSILDRKGEVLALSPNVGERRYPYGRIMAPVTGYLDDTIGSTGIETYKGAELSGHSRLLGRLGPLAQIFSSARGDDVYLTLDAALQETAYEALGERRGAVVMLDAESGAVLVLASRPSFDPSDIQAQWDSLRQDKESPLVNRALQGLYPPGSTIKPLILDAALENGVTNSKEVFDCTGALKVGDSVIHESHGAVHGRIDVEHALIESCNTTFGSLALRLGGKKLADAFRRFGFEETAQGELAEAAAHLPNFASLGQGDTAQIGIGQSTLLVTPLHMALLAAAFANDGVVMKPYMVERVVTPNGITLEQHRSEKWFEATTAARASLIHGFMEEVVQEGTGTAAALRGVRVAGKTGTAENSGEDHAWFIGSAEIKGRKVAFAILVENSGGGGTEAAPIARKLLEKLQDD</sequence>
<dbReference type="PANTHER" id="PTHR30627:SF24">
    <property type="entry name" value="PENICILLIN-BINDING PROTEIN 4B"/>
    <property type="match status" value="1"/>
</dbReference>
<dbReference type="GO" id="GO:0071555">
    <property type="term" value="P:cell wall organization"/>
    <property type="evidence" value="ECO:0007669"/>
    <property type="project" value="TreeGrafter"/>
</dbReference>
<feature type="domain" description="Penicillin-binding protein transpeptidase" evidence="2">
    <location>
        <begin position="155"/>
        <end position="459"/>
    </location>
</feature>
<dbReference type="Gene3D" id="3.40.710.10">
    <property type="entry name" value="DD-peptidase/beta-lactamase superfamily"/>
    <property type="match status" value="1"/>
</dbReference>
<keyword evidence="1" id="KW-0812">Transmembrane</keyword>
<feature type="domain" description="Penicillin binding protein A dimerisation" evidence="3">
    <location>
        <begin position="57"/>
        <end position="114"/>
    </location>
</feature>
<keyword evidence="1" id="KW-1133">Transmembrane helix</keyword>
<dbReference type="InterPro" id="IPR036138">
    <property type="entry name" value="PBP_dimer_sf"/>
</dbReference>
<dbReference type="PANTHER" id="PTHR30627">
    <property type="entry name" value="PEPTIDOGLYCAN D,D-TRANSPEPTIDASE"/>
    <property type="match status" value="1"/>
</dbReference>